<name>A0A6J6DX25_9ZZZZ</name>
<dbReference type="EMBL" id="CAEZSR010000078">
    <property type="protein sequence ID" value="CAB4566643.1"/>
    <property type="molecule type" value="Genomic_DNA"/>
</dbReference>
<reference evidence="1" key="1">
    <citation type="submission" date="2020-05" db="EMBL/GenBank/DDBJ databases">
        <authorList>
            <person name="Chiriac C."/>
            <person name="Salcher M."/>
            <person name="Ghai R."/>
            <person name="Kavagutti S V."/>
        </authorList>
    </citation>
    <scope>NUCLEOTIDE SEQUENCE</scope>
</reference>
<accession>A0A6J6DX25</accession>
<protein>
    <submittedName>
        <fullName evidence="1">Unannotated protein</fullName>
    </submittedName>
</protein>
<sequence length="59" mass="6674">MLIYVVERVYDDPRHPRSVMSVWSSLDRARAWAERQRHVAPGTHLAIRATTVEVSAAAS</sequence>
<dbReference type="AlphaFoldDB" id="A0A6J6DX25"/>
<organism evidence="1">
    <name type="scientific">freshwater metagenome</name>
    <dbReference type="NCBI Taxonomy" id="449393"/>
    <lineage>
        <taxon>unclassified sequences</taxon>
        <taxon>metagenomes</taxon>
        <taxon>ecological metagenomes</taxon>
    </lineage>
</organism>
<proteinExistence type="predicted"/>
<evidence type="ECO:0000313" key="1">
    <source>
        <dbReference type="EMBL" id="CAB4566643.1"/>
    </source>
</evidence>
<gene>
    <name evidence="1" type="ORF">UFOPK1493_02133</name>
</gene>